<comment type="caution">
    <text evidence="2">The sequence shown here is derived from an EMBL/GenBank/DDBJ whole genome shotgun (WGS) entry which is preliminary data.</text>
</comment>
<protein>
    <submittedName>
        <fullName evidence="2">Uncharacterized protein</fullName>
    </submittedName>
</protein>
<reference evidence="2 3" key="1">
    <citation type="journal article" date="2019" name="Commun. Biol.">
        <title>The bagworm genome reveals a unique fibroin gene that provides high tensile strength.</title>
        <authorList>
            <person name="Kono N."/>
            <person name="Nakamura H."/>
            <person name="Ohtoshi R."/>
            <person name="Tomita M."/>
            <person name="Numata K."/>
            <person name="Arakawa K."/>
        </authorList>
    </citation>
    <scope>NUCLEOTIDE SEQUENCE [LARGE SCALE GENOMIC DNA]</scope>
</reference>
<proteinExistence type="predicted"/>
<evidence type="ECO:0000313" key="2">
    <source>
        <dbReference type="EMBL" id="GBP68006.1"/>
    </source>
</evidence>
<organism evidence="2 3">
    <name type="scientific">Eumeta variegata</name>
    <name type="common">Bagworm moth</name>
    <name type="synonym">Eumeta japonica</name>
    <dbReference type="NCBI Taxonomy" id="151549"/>
    <lineage>
        <taxon>Eukaryota</taxon>
        <taxon>Metazoa</taxon>
        <taxon>Ecdysozoa</taxon>
        <taxon>Arthropoda</taxon>
        <taxon>Hexapoda</taxon>
        <taxon>Insecta</taxon>
        <taxon>Pterygota</taxon>
        <taxon>Neoptera</taxon>
        <taxon>Endopterygota</taxon>
        <taxon>Lepidoptera</taxon>
        <taxon>Glossata</taxon>
        <taxon>Ditrysia</taxon>
        <taxon>Tineoidea</taxon>
        <taxon>Psychidae</taxon>
        <taxon>Oiketicinae</taxon>
        <taxon>Eumeta</taxon>
    </lineage>
</organism>
<keyword evidence="3" id="KW-1185">Reference proteome</keyword>
<feature type="region of interest" description="Disordered" evidence="1">
    <location>
        <begin position="37"/>
        <end position="64"/>
    </location>
</feature>
<sequence length="192" mass="21779">MMHRKTGCQRIAFGACERCVRDVCRTSARPVRGYSLSTNSAATRSRESHGAAHTYNEPGLSEGDAHFTDETSRYCRRTAAVVFALDVLGYFLECCASELTIFPATVTCPLKKKLCYCYFKARAMCTLKIYAIANLSESDLHFKDETLCYRYFRATVTCPLKMKLCYCYFKTRAMCTLKIYAIANFERGRSAL</sequence>
<name>A0A4C1XWT5_EUMVA</name>
<accession>A0A4C1XWT5</accession>
<evidence type="ECO:0000256" key="1">
    <source>
        <dbReference type="SAM" id="MobiDB-lite"/>
    </source>
</evidence>
<evidence type="ECO:0000313" key="3">
    <source>
        <dbReference type="Proteomes" id="UP000299102"/>
    </source>
</evidence>
<dbReference type="AlphaFoldDB" id="A0A4C1XWT5"/>
<dbReference type="Proteomes" id="UP000299102">
    <property type="component" value="Unassembled WGS sequence"/>
</dbReference>
<dbReference type="EMBL" id="BGZK01000998">
    <property type="protein sequence ID" value="GBP68006.1"/>
    <property type="molecule type" value="Genomic_DNA"/>
</dbReference>
<gene>
    <name evidence="2" type="ORF">EVAR_57980_1</name>
</gene>